<feature type="transmembrane region" description="Helical" evidence="6">
    <location>
        <begin position="94"/>
        <end position="112"/>
    </location>
</feature>
<feature type="transmembrane region" description="Helical" evidence="6">
    <location>
        <begin position="284"/>
        <end position="304"/>
    </location>
</feature>
<feature type="transmembrane region" description="Helical" evidence="6">
    <location>
        <begin position="378"/>
        <end position="400"/>
    </location>
</feature>
<evidence type="ECO:0000256" key="1">
    <source>
        <dbReference type="ARBA" id="ARBA00004141"/>
    </source>
</evidence>
<organism evidence="8 9">
    <name type="scientific">Bradyrhizobium ontarionense</name>
    <dbReference type="NCBI Taxonomy" id="2898149"/>
    <lineage>
        <taxon>Bacteria</taxon>
        <taxon>Pseudomonadati</taxon>
        <taxon>Pseudomonadota</taxon>
        <taxon>Alphaproteobacteria</taxon>
        <taxon>Hyphomicrobiales</taxon>
        <taxon>Nitrobacteraceae</taxon>
        <taxon>Bradyrhizobium</taxon>
    </lineage>
</organism>
<evidence type="ECO:0000256" key="2">
    <source>
        <dbReference type="ARBA" id="ARBA00022448"/>
    </source>
</evidence>
<keyword evidence="4 6" id="KW-1133">Transmembrane helix</keyword>
<accession>A0ABY3R9L6</accession>
<reference evidence="8" key="1">
    <citation type="journal article" date="2024" name="Antonie Van Leeuwenhoek">
        <title>Bradyrhizobium ontarionense sp. nov., a novel bacterial symbiont isolated from Aeschynomene indica (Indian jointvetch), harbours photosynthesis, nitrogen fixation and nitrous oxide (N2O) reductase genes.</title>
        <authorList>
            <person name="Bromfield E.S.P."/>
            <person name="Cloutier S."/>
        </authorList>
    </citation>
    <scope>NUCLEOTIDE SEQUENCE</scope>
    <source>
        <strain evidence="8">A19</strain>
    </source>
</reference>
<dbReference type="PROSITE" id="PS50850">
    <property type="entry name" value="MFS"/>
    <property type="match status" value="1"/>
</dbReference>
<proteinExistence type="predicted"/>
<evidence type="ECO:0000256" key="3">
    <source>
        <dbReference type="ARBA" id="ARBA00022692"/>
    </source>
</evidence>
<evidence type="ECO:0000256" key="5">
    <source>
        <dbReference type="ARBA" id="ARBA00023136"/>
    </source>
</evidence>
<feature type="transmembrane region" description="Helical" evidence="6">
    <location>
        <begin position="350"/>
        <end position="366"/>
    </location>
</feature>
<evidence type="ECO:0000259" key="7">
    <source>
        <dbReference type="PROSITE" id="PS50850"/>
    </source>
</evidence>
<feature type="transmembrane region" description="Helical" evidence="6">
    <location>
        <begin position="21"/>
        <end position="41"/>
    </location>
</feature>
<dbReference type="PANTHER" id="PTHR42718:SF9">
    <property type="entry name" value="MAJOR FACILITATOR SUPERFAMILY MULTIDRUG TRANSPORTER MFSC"/>
    <property type="match status" value="1"/>
</dbReference>
<gene>
    <name evidence="8" type="ORF">LQG66_30105</name>
</gene>
<dbReference type="Gene3D" id="1.20.1250.20">
    <property type="entry name" value="MFS general substrate transporter like domains"/>
    <property type="match status" value="2"/>
</dbReference>
<keyword evidence="5 6" id="KW-0472">Membrane</keyword>
<keyword evidence="9" id="KW-1185">Reference proteome</keyword>
<evidence type="ECO:0000256" key="4">
    <source>
        <dbReference type="ARBA" id="ARBA00022989"/>
    </source>
</evidence>
<feature type="transmembrane region" description="Helical" evidence="6">
    <location>
        <begin position="324"/>
        <end position="343"/>
    </location>
</feature>
<name>A0ABY3R9L6_9BRAD</name>
<feature type="transmembrane region" description="Helical" evidence="6">
    <location>
        <begin position="214"/>
        <end position="234"/>
    </location>
</feature>
<keyword evidence="2" id="KW-0813">Transport</keyword>
<dbReference type="Pfam" id="PF07690">
    <property type="entry name" value="MFS_1"/>
    <property type="match status" value="1"/>
</dbReference>
<feature type="transmembrane region" description="Helical" evidence="6">
    <location>
        <begin position="246"/>
        <end position="264"/>
    </location>
</feature>
<dbReference type="InterPro" id="IPR036259">
    <property type="entry name" value="MFS_trans_sf"/>
</dbReference>
<evidence type="ECO:0000256" key="6">
    <source>
        <dbReference type="SAM" id="Phobius"/>
    </source>
</evidence>
<feature type="transmembrane region" description="Helical" evidence="6">
    <location>
        <begin position="148"/>
        <end position="164"/>
    </location>
</feature>
<evidence type="ECO:0000313" key="8">
    <source>
        <dbReference type="EMBL" id="UFZ03438.1"/>
    </source>
</evidence>
<comment type="subcellular location">
    <subcellularLocation>
        <location evidence="1">Membrane</location>
        <topology evidence="1">Multi-pass membrane protein</topology>
    </subcellularLocation>
</comment>
<dbReference type="SUPFAM" id="SSF103473">
    <property type="entry name" value="MFS general substrate transporter"/>
    <property type="match status" value="1"/>
</dbReference>
<dbReference type="InterPro" id="IPR011701">
    <property type="entry name" value="MFS"/>
</dbReference>
<protein>
    <submittedName>
        <fullName evidence="8">MFS transporter</fullName>
    </submittedName>
</protein>
<feature type="transmembrane region" description="Helical" evidence="6">
    <location>
        <begin position="65"/>
        <end position="87"/>
    </location>
</feature>
<dbReference type="Proteomes" id="UP001431010">
    <property type="component" value="Chromosome"/>
</dbReference>
<keyword evidence="3 6" id="KW-0812">Transmembrane</keyword>
<evidence type="ECO:0000313" key="9">
    <source>
        <dbReference type="Proteomes" id="UP001431010"/>
    </source>
</evidence>
<feature type="transmembrane region" description="Helical" evidence="6">
    <location>
        <begin position="184"/>
        <end position="202"/>
    </location>
</feature>
<sequence length="546" mass="58194">MAPGEAGPGASDRGPLSRGGLAPHPLFAVGAVLLGSFLANFDSRLTSVGLPDLRGAFSLGFDEGAWLSTAAIGSQIFVAPAVAWLATAFGLRRVLGIPSLVYAAVSLIIPFVHDYPTLIALAIVHGMLLGTFVPATLMIIFRNLPIRWWLPAISIYAIRVGFALDTSTSLVGLYVEHLGWQWLYWQGALLAPLMALMVYLGTPAEPINRTLLKDADWGGMLLLGSAVSMIYAGLDQGNRLDWLQSGTVMALLGGGAVLFLLFLVNEALAPQPWAHFNVLFSRNIGLSLAVILLYTLTSLSNASLVPNFLGAITQLRPEQSGSLLLIYGALPMIVLVPLSIAALRHLDPRIVVVIGLGAFAAANLLGTQLTHAWAREDFIGIVVLQSIGQAFTLLPIIILALSNSDPARATSFAAYIQIMRLGGAEIGVALMGTWLRVREQLHSANLGFNIQSGDLDVARVLQRLTGYFAGHGAGQAQARAVGTLAAEVQREANVLAYIDAFWLCFWLAIVALVLVALITRAPQGPFTPTPIGLKAAWMRRFGSSPT</sequence>
<feature type="transmembrane region" description="Helical" evidence="6">
    <location>
        <begin position="118"/>
        <end position="141"/>
    </location>
</feature>
<dbReference type="InterPro" id="IPR020846">
    <property type="entry name" value="MFS_dom"/>
</dbReference>
<dbReference type="EMBL" id="CP088156">
    <property type="protein sequence ID" value="UFZ03438.1"/>
    <property type="molecule type" value="Genomic_DNA"/>
</dbReference>
<dbReference type="PANTHER" id="PTHR42718">
    <property type="entry name" value="MAJOR FACILITATOR SUPERFAMILY MULTIDRUG TRANSPORTER MFSC"/>
    <property type="match status" value="1"/>
</dbReference>
<feature type="transmembrane region" description="Helical" evidence="6">
    <location>
        <begin position="500"/>
        <end position="518"/>
    </location>
</feature>
<dbReference type="RefSeq" id="WP_231319458.1">
    <property type="nucleotide sequence ID" value="NZ_CP088156.1"/>
</dbReference>
<feature type="domain" description="Major facilitator superfamily (MFS) profile" evidence="7">
    <location>
        <begin position="28"/>
        <end position="523"/>
    </location>
</feature>